<dbReference type="PANTHER" id="PTHR22811">
    <property type="entry name" value="TRANSMEMBRANE EMP24 DOMAIN-CONTAINING PROTEIN"/>
    <property type="match status" value="1"/>
</dbReference>
<dbReference type="PROSITE" id="PS50866">
    <property type="entry name" value="GOLD"/>
    <property type="match status" value="1"/>
</dbReference>
<name>A0AAV4JBF9_9GAST</name>
<evidence type="ECO:0000259" key="9">
    <source>
        <dbReference type="PROSITE" id="PS50866"/>
    </source>
</evidence>
<evidence type="ECO:0000256" key="7">
    <source>
        <dbReference type="RuleBase" id="RU003827"/>
    </source>
</evidence>
<sequence>MGSFVFSVALLTICIFNAEAVKFMLASGGRKCLKEEIHKDVLVTGEYDIQDNGQRVDVTVTDSRGHILASKESAVHGKFAFTTEEYDMFEVCVTSKSASGEAI</sequence>
<keyword evidence="6" id="KW-0472">Membrane</keyword>
<evidence type="ECO:0000313" key="11">
    <source>
        <dbReference type="Proteomes" id="UP000762676"/>
    </source>
</evidence>
<accession>A0AAV4JBF9</accession>
<feature type="domain" description="GOLD" evidence="9">
    <location>
        <begin position="30"/>
        <end position="103"/>
    </location>
</feature>
<dbReference type="InterPro" id="IPR015720">
    <property type="entry name" value="Emp24-like"/>
</dbReference>
<dbReference type="Pfam" id="PF01105">
    <property type="entry name" value="EMP24_GP25L"/>
    <property type="match status" value="1"/>
</dbReference>
<evidence type="ECO:0000256" key="8">
    <source>
        <dbReference type="SAM" id="SignalP"/>
    </source>
</evidence>
<keyword evidence="5" id="KW-1133">Transmembrane helix</keyword>
<dbReference type="InterPro" id="IPR009038">
    <property type="entry name" value="GOLD_dom"/>
</dbReference>
<evidence type="ECO:0000313" key="10">
    <source>
        <dbReference type="EMBL" id="GFS19145.1"/>
    </source>
</evidence>
<comment type="subcellular location">
    <subcellularLocation>
        <location evidence="1 7">Membrane</location>
        <topology evidence="1 7">Single-pass type I membrane protein</topology>
    </subcellularLocation>
</comment>
<organism evidence="10 11">
    <name type="scientific">Elysia marginata</name>
    <dbReference type="NCBI Taxonomy" id="1093978"/>
    <lineage>
        <taxon>Eukaryota</taxon>
        <taxon>Metazoa</taxon>
        <taxon>Spiralia</taxon>
        <taxon>Lophotrochozoa</taxon>
        <taxon>Mollusca</taxon>
        <taxon>Gastropoda</taxon>
        <taxon>Heterobranchia</taxon>
        <taxon>Euthyneura</taxon>
        <taxon>Panpulmonata</taxon>
        <taxon>Sacoglossa</taxon>
        <taxon>Placobranchoidea</taxon>
        <taxon>Plakobranchidae</taxon>
        <taxon>Elysia</taxon>
    </lineage>
</organism>
<feature type="chain" id="PRO_5043416570" evidence="8">
    <location>
        <begin position="21"/>
        <end position="103"/>
    </location>
</feature>
<proteinExistence type="inferred from homology"/>
<evidence type="ECO:0000256" key="1">
    <source>
        <dbReference type="ARBA" id="ARBA00004479"/>
    </source>
</evidence>
<evidence type="ECO:0000256" key="2">
    <source>
        <dbReference type="ARBA" id="ARBA00007104"/>
    </source>
</evidence>
<comment type="caution">
    <text evidence="10">The sequence shown here is derived from an EMBL/GenBank/DDBJ whole genome shotgun (WGS) entry which is preliminary data.</text>
</comment>
<keyword evidence="11" id="KW-1185">Reference proteome</keyword>
<evidence type="ECO:0000256" key="4">
    <source>
        <dbReference type="ARBA" id="ARBA00022729"/>
    </source>
</evidence>
<gene>
    <name evidence="10" type="ORF">ElyMa_005024700</name>
</gene>
<feature type="signal peptide" evidence="8">
    <location>
        <begin position="1"/>
        <end position="20"/>
    </location>
</feature>
<dbReference type="GO" id="GO:0016020">
    <property type="term" value="C:membrane"/>
    <property type="evidence" value="ECO:0007669"/>
    <property type="project" value="UniProtKB-SubCell"/>
</dbReference>
<evidence type="ECO:0000256" key="3">
    <source>
        <dbReference type="ARBA" id="ARBA00022692"/>
    </source>
</evidence>
<protein>
    <submittedName>
        <fullName evidence="10">Transmembrane emp24 domain-containing protein 10</fullName>
    </submittedName>
</protein>
<dbReference type="AlphaFoldDB" id="A0AAV4JBF9"/>
<reference evidence="10 11" key="1">
    <citation type="journal article" date="2021" name="Elife">
        <title>Chloroplast acquisition without the gene transfer in kleptoplastic sea slugs, Plakobranchus ocellatus.</title>
        <authorList>
            <person name="Maeda T."/>
            <person name="Takahashi S."/>
            <person name="Yoshida T."/>
            <person name="Shimamura S."/>
            <person name="Takaki Y."/>
            <person name="Nagai Y."/>
            <person name="Toyoda A."/>
            <person name="Suzuki Y."/>
            <person name="Arimoto A."/>
            <person name="Ishii H."/>
            <person name="Satoh N."/>
            <person name="Nishiyama T."/>
            <person name="Hasebe M."/>
            <person name="Maruyama T."/>
            <person name="Minagawa J."/>
            <person name="Obokata J."/>
            <person name="Shigenobu S."/>
        </authorList>
    </citation>
    <scope>NUCLEOTIDE SEQUENCE [LARGE SCALE GENOMIC DNA]</scope>
</reference>
<comment type="similarity">
    <text evidence="2 7">Belongs to the EMP24/GP25L family.</text>
</comment>
<dbReference type="Proteomes" id="UP000762676">
    <property type="component" value="Unassembled WGS sequence"/>
</dbReference>
<keyword evidence="3 7" id="KW-0812">Transmembrane</keyword>
<evidence type="ECO:0000256" key="5">
    <source>
        <dbReference type="ARBA" id="ARBA00022989"/>
    </source>
</evidence>
<evidence type="ECO:0000256" key="6">
    <source>
        <dbReference type="ARBA" id="ARBA00023136"/>
    </source>
</evidence>
<dbReference type="EMBL" id="BMAT01010056">
    <property type="protein sequence ID" value="GFS19145.1"/>
    <property type="molecule type" value="Genomic_DNA"/>
</dbReference>
<keyword evidence="4 8" id="KW-0732">Signal</keyword>